<dbReference type="Pfam" id="PF19054">
    <property type="entry name" value="DUF5753"/>
    <property type="match status" value="1"/>
</dbReference>
<protein>
    <recommendedName>
        <fullName evidence="1">HTH cro/C1-type domain-containing protein</fullName>
    </recommendedName>
</protein>
<dbReference type="Gene3D" id="1.10.260.40">
    <property type="entry name" value="lambda repressor-like DNA-binding domains"/>
    <property type="match status" value="1"/>
</dbReference>
<comment type="caution">
    <text evidence="2">The sequence shown here is derived from an EMBL/GenBank/DDBJ whole genome shotgun (WGS) entry which is preliminary data.</text>
</comment>
<feature type="domain" description="HTH cro/C1-type" evidence="1">
    <location>
        <begin position="40"/>
        <end position="94"/>
    </location>
</feature>
<dbReference type="InterPro" id="IPR010982">
    <property type="entry name" value="Lambda_DNA-bd_dom_sf"/>
</dbReference>
<accession>A0A2A2DB32</accession>
<dbReference type="RefSeq" id="WP_095580923.1">
    <property type="nucleotide sequence ID" value="NZ_JAJQQQ010000014.1"/>
</dbReference>
<dbReference type="SMART" id="SM00530">
    <property type="entry name" value="HTH_XRE"/>
    <property type="match status" value="1"/>
</dbReference>
<evidence type="ECO:0000259" key="1">
    <source>
        <dbReference type="PROSITE" id="PS50943"/>
    </source>
</evidence>
<evidence type="ECO:0000313" key="3">
    <source>
        <dbReference type="Proteomes" id="UP000218944"/>
    </source>
</evidence>
<keyword evidence="3" id="KW-1185">Reference proteome</keyword>
<organism evidence="2 3">
    <name type="scientific">Streptomyces albireticuli</name>
    <dbReference type="NCBI Taxonomy" id="1940"/>
    <lineage>
        <taxon>Bacteria</taxon>
        <taxon>Bacillati</taxon>
        <taxon>Actinomycetota</taxon>
        <taxon>Actinomycetes</taxon>
        <taxon>Kitasatosporales</taxon>
        <taxon>Streptomycetaceae</taxon>
        <taxon>Streptomyces</taxon>
    </lineage>
</organism>
<dbReference type="CDD" id="cd00093">
    <property type="entry name" value="HTH_XRE"/>
    <property type="match status" value="1"/>
</dbReference>
<sequence>MLNPTQDLANHITQVGDTSMAAPGPLDAYQRRKEELAAAIKQHRLAKGWTQVDLGKAVALDHTTVAHFEKGRFPPRRDVAQRIDDALEARGAIFRLRDELDDNPDSATFQKYLRGQRQAKNIWQICGITMPTMLETDEFATKQLVAAMPLLGGDLNDKIAYRAELRNILHQPSAPTLHVVLNEAVLHRVIGGPAMMRAQLLHLVERSRATNVDLRVFPSEGNDFSVDAGFVAIWDRPGKHSIAWRPLGMQGTFHLRRADVEELMRLYDHMRGLTLGHEESRTLIHKVVEESYPCASHVLT</sequence>
<dbReference type="InterPro" id="IPR001387">
    <property type="entry name" value="Cro/C1-type_HTH"/>
</dbReference>
<dbReference type="EMBL" id="NSJV01000223">
    <property type="protein sequence ID" value="PAU48734.1"/>
    <property type="molecule type" value="Genomic_DNA"/>
</dbReference>
<dbReference type="Proteomes" id="UP000218944">
    <property type="component" value="Unassembled WGS sequence"/>
</dbReference>
<dbReference type="GO" id="GO:0003677">
    <property type="term" value="F:DNA binding"/>
    <property type="evidence" value="ECO:0007669"/>
    <property type="project" value="InterPro"/>
</dbReference>
<dbReference type="Pfam" id="PF13560">
    <property type="entry name" value="HTH_31"/>
    <property type="match status" value="1"/>
</dbReference>
<dbReference type="PROSITE" id="PS50943">
    <property type="entry name" value="HTH_CROC1"/>
    <property type="match status" value="1"/>
</dbReference>
<dbReference type="SUPFAM" id="SSF47413">
    <property type="entry name" value="lambda repressor-like DNA-binding domains"/>
    <property type="match status" value="1"/>
</dbReference>
<dbReference type="AlphaFoldDB" id="A0A2A2DB32"/>
<gene>
    <name evidence="2" type="ORF">CK936_11850</name>
</gene>
<evidence type="ECO:0000313" key="2">
    <source>
        <dbReference type="EMBL" id="PAU48734.1"/>
    </source>
</evidence>
<dbReference type="InterPro" id="IPR043917">
    <property type="entry name" value="DUF5753"/>
</dbReference>
<proteinExistence type="predicted"/>
<reference evidence="2 3" key="1">
    <citation type="submission" date="2017-08" db="EMBL/GenBank/DDBJ databases">
        <title>Genome sequence of Streptomyces albireticuli NRRL B-1670.</title>
        <authorList>
            <person name="Graham D.E."/>
            <person name="Mahan K.M."/>
            <person name="Klingeman D.M."/>
            <person name="Hettich R.L."/>
            <person name="Parry R.J."/>
            <person name="Spain J.C."/>
        </authorList>
    </citation>
    <scope>NUCLEOTIDE SEQUENCE [LARGE SCALE GENOMIC DNA]</scope>
    <source>
        <strain evidence="2 3">NRRL B-1670</strain>
    </source>
</reference>
<name>A0A2A2DB32_9ACTN</name>